<dbReference type="AlphaFoldDB" id="A0A8H6IJL8"/>
<protein>
    <submittedName>
        <fullName evidence="1">Uncharacterized protein</fullName>
    </submittedName>
</protein>
<evidence type="ECO:0000313" key="1">
    <source>
        <dbReference type="EMBL" id="KAF6765659.1"/>
    </source>
</evidence>
<sequence>MEEGETNFTNSAKFVMDCDGAPPSQELFGRSSDDVRPQKSIFRIMIWSPSRLITLFITVAGLLFTTNAHVGYDELESRSTIDARSSAVNVPFQPSLRAFLEEAVVAYKRSLVAPELEEILEARNLDVTFFHSVQGAWVVPGLSPSTTEYLLSQEAIKKLPRLSRSKRWMLKYNGKRWSARNLGEAKYEPGKKIVVLEW</sequence>
<organism evidence="1 2">
    <name type="scientific">Ephemerocybe angulata</name>
    <dbReference type="NCBI Taxonomy" id="980116"/>
    <lineage>
        <taxon>Eukaryota</taxon>
        <taxon>Fungi</taxon>
        <taxon>Dikarya</taxon>
        <taxon>Basidiomycota</taxon>
        <taxon>Agaricomycotina</taxon>
        <taxon>Agaricomycetes</taxon>
        <taxon>Agaricomycetidae</taxon>
        <taxon>Agaricales</taxon>
        <taxon>Agaricineae</taxon>
        <taxon>Psathyrellaceae</taxon>
        <taxon>Ephemerocybe</taxon>
    </lineage>
</organism>
<keyword evidence="2" id="KW-1185">Reference proteome</keyword>
<accession>A0A8H6IJL8</accession>
<dbReference type="Proteomes" id="UP000521943">
    <property type="component" value="Unassembled WGS sequence"/>
</dbReference>
<gene>
    <name evidence="1" type="ORF">DFP72DRAFT_1108564</name>
</gene>
<evidence type="ECO:0000313" key="2">
    <source>
        <dbReference type="Proteomes" id="UP000521943"/>
    </source>
</evidence>
<proteinExistence type="predicted"/>
<comment type="caution">
    <text evidence="1">The sequence shown here is derived from an EMBL/GenBank/DDBJ whole genome shotgun (WGS) entry which is preliminary data.</text>
</comment>
<reference evidence="1 2" key="1">
    <citation type="submission" date="2020-07" db="EMBL/GenBank/DDBJ databases">
        <title>Comparative genomics of pyrophilous fungi reveals a link between fire events and developmental genes.</title>
        <authorList>
            <consortium name="DOE Joint Genome Institute"/>
            <person name="Steindorff A.S."/>
            <person name="Carver A."/>
            <person name="Calhoun S."/>
            <person name="Stillman K."/>
            <person name="Liu H."/>
            <person name="Lipzen A."/>
            <person name="Pangilinan J."/>
            <person name="Labutti K."/>
            <person name="Bruns T.D."/>
            <person name="Grigoriev I.V."/>
        </authorList>
    </citation>
    <scope>NUCLEOTIDE SEQUENCE [LARGE SCALE GENOMIC DNA]</scope>
    <source>
        <strain evidence="1 2">CBS 144469</strain>
    </source>
</reference>
<dbReference type="EMBL" id="JACGCI010000002">
    <property type="protein sequence ID" value="KAF6765659.1"/>
    <property type="molecule type" value="Genomic_DNA"/>
</dbReference>
<name>A0A8H6IJL8_9AGAR</name>